<dbReference type="PROSITE" id="PS50994">
    <property type="entry name" value="INTEGRASE"/>
    <property type="match status" value="1"/>
</dbReference>
<organism evidence="4">
    <name type="scientific">Oryza sativa subsp. japonica</name>
    <name type="common">Rice</name>
    <dbReference type="NCBI Taxonomy" id="39947"/>
    <lineage>
        <taxon>Eukaryota</taxon>
        <taxon>Viridiplantae</taxon>
        <taxon>Streptophyta</taxon>
        <taxon>Embryophyta</taxon>
        <taxon>Tracheophyta</taxon>
        <taxon>Spermatophyta</taxon>
        <taxon>Magnoliopsida</taxon>
        <taxon>Liliopsida</taxon>
        <taxon>Poales</taxon>
        <taxon>Poaceae</taxon>
        <taxon>BOP clade</taxon>
        <taxon>Oryzoideae</taxon>
        <taxon>Oryzeae</taxon>
        <taxon>Oryzinae</taxon>
        <taxon>Oryza</taxon>
        <taxon>Oryza sativa</taxon>
    </lineage>
</organism>
<name>K9J9H9_ORYSJ</name>
<reference evidence="4" key="1">
    <citation type="submission" date="2009-01" db="EMBL/GenBank/DDBJ databases">
        <title>The Copia-type retrotransposon, Retrofit, retrotransposed in the rice mutants during sodium azide mutagenesis.</title>
        <authorList>
            <person name="Hsu Y.-C."/>
            <person name="Tseng T.-H."/>
            <person name="Wang C.-S."/>
        </authorList>
    </citation>
    <scope>NUCLEOTIDE SEQUENCE</scope>
</reference>
<evidence type="ECO:0000259" key="3">
    <source>
        <dbReference type="PROSITE" id="PS50994"/>
    </source>
</evidence>
<dbReference type="InterPro" id="IPR057670">
    <property type="entry name" value="SH3_retrovirus"/>
</dbReference>
<keyword evidence="1" id="KW-0064">Aspartyl protease</keyword>
<evidence type="ECO:0000256" key="2">
    <source>
        <dbReference type="SAM" id="MobiDB-lite"/>
    </source>
</evidence>
<dbReference type="InterPro" id="IPR025724">
    <property type="entry name" value="GAG-pre-integrase_dom"/>
</dbReference>
<dbReference type="GO" id="GO:0004190">
    <property type="term" value="F:aspartic-type endopeptidase activity"/>
    <property type="evidence" value="ECO:0007669"/>
    <property type="project" value="UniProtKB-KW"/>
</dbReference>
<dbReference type="Pfam" id="PF13976">
    <property type="entry name" value="gag_pre-integrs"/>
    <property type="match status" value="1"/>
</dbReference>
<dbReference type="Pfam" id="PF14223">
    <property type="entry name" value="Retrotran_gag_2"/>
    <property type="match status" value="1"/>
</dbReference>
<dbReference type="PANTHER" id="PTHR11439:SF450">
    <property type="entry name" value="REVERSE TRANSCRIPTASE TY1_COPIA-TYPE DOMAIN-CONTAINING PROTEIN"/>
    <property type="match status" value="1"/>
</dbReference>
<dbReference type="InterPro" id="IPR013103">
    <property type="entry name" value="RVT_2"/>
</dbReference>
<feature type="compositionally biased region" description="Polar residues" evidence="2">
    <location>
        <begin position="843"/>
        <end position="855"/>
    </location>
</feature>
<proteinExistence type="predicted"/>
<dbReference type="Pfam" id="PF07727">
    <property type="entry name" value="RVT_2"/>
    <property type="match status" value="1"/>
</dbReference>
<dbReference type="GO" id="GO:0015074">
    <property type="term" value="P:DNA integration"/>
    <property type="evidence" value="ECO:0007669"/>
    <property type="project" value="InterPro"/>
</dbReference>
<dbReference type="SUPFAM" id="SSF56672">
    <property type="entry name" value="DNA/RNA polymerases"/>
    <property type="match status" value="1"/>
</dbReference>
<evidence type="ECO:0000256" key="1">
    <source>
        <dbReference type="ARBA" id="ARBA00022750"/>
    </source>
</evidence>
<dbReference type="Gene3D" id="3.30.420.10">
    <property type="entry name" value="Ribonuclease H-like superfamily/Ribonuclease H"/>
    <property type="match status" value="1"/>
</dbReference>
<feature type="compositionally biased region" description="Gly residues" evidence="2">
    <location>
        <begin position="231"/>
        <end position="277"/>
    </location>
</feature>
<feature type="region of interest" description="Disordered" evidence="2">
    <location>
        <begin position="827"/>
        <end position="898"/>
    </location>
</feature>
<dbReference type="Pfam" id="PF22936">
    <property type="entry name" value="Pol_BBD"/>
    <property type="match status" value="1"/>
</dbReference>
<dbReference type="GO" id="GO:0003676">
    <property type="term" value="F:nucleic acid binding"/>
    <property type="evidence" value="ECO:0007669"/>
    <property type="project" value="InterPro"/>
</dbReference>
<dbReference type="EMBL" id="FJ648202">
    <property type="protein sequence ID" value="ACV42639.1"/>
    <property type="molecule type" value="Genomic_DNA"/>
</dbReference>
<evidence type="ECO:0000313" key="4">
    <source>
        <dbReference type="EMBL" id="ACV42639.1"/>
    </source>
</evidence>
<dbReference type="Pfam" id="PF25597">
    <property type="entry name" value="SH3_retrovirus"/>
    <property type="match status" value="1"/>
</dbReference>
<dbReference type="SUPFAM" id="SSF53098">
    <property type="entry name" value="Ribonuclease H-like"/>
    <property type="match status" value="1"/>
</dbReference>
<protein>
    <submittedName>
        <fullName evidence="4">Gag/pol</fullName>
    </submittedName>
</protein>
<accession>K9J9H9</accession>
<dbReference type="InterPro" id="IPR012337">
    <property type="entry name" value="RNaseH-like_sf"/>
</dbReference>
<sequence>MASSSSSSGTAAANLLQGHSVSEKLGKANHALWKAQVSAAVHGARLLGYLNGDIKAPNAEISVTIDGKTTTKPNPAFEDWEANDQLVLGYLLSSLSRDVLIQVATCKTAAEAWRNIEALYSTGTRARAVNTRLALTNTKKGTMKIAEYVAKMRALCDEMAAGGRPLDEEGLVQYIIAGLTEDFSPIVSNPCNKSNPITVGELYSQLVNFETLLDLYRSTGQGGAAFVANRGRGGGGGGGRGNNNNSDGGGGGGGRGAPRGRGGGGQGRGGHGRGTGGQDRRPTCQVCFKRGHTAADCWYRFDEDYVADEKLVAAATNSYGIDTNWYIDTGATDHITGELEKLTTKEKYNGGEQIHTASGAGMDISHIGHTIVHTPSRNIHLNNVLYVPQAKKNLISASQLAADNSAFLELHSKFFSIKDQVTRDVLLEGKCRHGLYPIPKSFGRSTNKQALGAAKLSLSRWHSRLGHPSLPIVKQVISRNNLPCSVESVNQSVCNACQEAKSHQLPYIRSTSVSQFPLELVFSDVWGPAPESVGRNKYYVSFIDDFSKFTWIYLLKYKSEVFEKFKEFQALVERMFDRKIIAMQTDWGGEYQKLNSFFAQIGIDHHVSCPHTHQQNGSAERKHKHIIEVGLSLLSYASMPLKFWDEAFVAATYLINRIPSKTIQNSTPLEKLFNQKPDYSSLRVFSCTCWPHLHPYNTHKLQFRSKQCVFLGFSTHHKGFKFLDVSSGRVYISRDVVFDENVFPFSTLHSNAGARLRSEILLLPSPLTNYNTVSAGGTHIVAPVANTPLPSDNLISNAADVTSGENSAAHEQEMENEQEIENVMHGNDVHGDAASGPVLDQPTADSSTAPDQGANTSDAVSGAASDAGGDTATLGAGAANGAAAGGEESQPVPPDVTGTVAATVAPASRPHTRLRSGIRKEKVYTNGTVKYGCFSSTGEPQNDKEALGDKNWRDAMETEYNALIKNDTWHLVPYEKGQNIIGCKWVYKVKRKADGTLDRYKTRLIAKGFKQRYGIDYEDTFSPVVKAATIRIILSIAVSRGWNLRQLDVQNDFLRGFLEEEVYMQQPPGFESSSKRDYVCKLNKALYGLKQAPRAWYSRLSKKLTELGFEASKADTSLFFLNKGGIIMFVLVYVDDIIVASSTEKATTALLKDLNKEFTLKDLGDLHYFLGIEVTKVSNGVILTQEKYANDMLKRVNMSNCTPVSTPLSVSEKLTLYEGSPLGPNDATQYRSIVGALQYLTLTRPDIAYSVNKVCQFLHAPTTSHWIAVKRILRYLNQCTSPGLHVHKSASTLVHGYSDADGAGSIDDRKSTGGFAVFLGSNLVSWSARKQPTVSRSSTEAEYKAVANTTAELIWVQTVLKELGIESPKAAKIWCDNLGAKYLSANPVFHAKTKHIHVDYHFVRERVSQKLLEIDFVPSGDQVADGFTKALSARLLENFKHNLNLTRL</sequence>
<feature type="domain" description="Integrase catalytic" evidence="3">
    <location>
        <begin position="513"/>
        <end position="676"/>
    </location>
</feature>
<dbReference type="InterPro" id="IPR043502">
    <property type="entry name" value="DNA/RNA_pol_sf"/>
</dbReference>
<dbReference type="PANTHER" id="PTHR11439">
    <property type="entry name" value="GAG-POL-RELATED RETROTRANSPOSON"/>
    <property type="match status" value="1"/>
</dbReference>
<dbReference type="InterPro" id="IPR036397">
    <property type="entry name" value="RNaseH_sf"/>
</dbReference>
<feature type="region of interest" description="Disordered" evidence="2">
    <location>
        <begin position="231"/>
        <end position="282"/>
    </location>
</feature>
<keyword evidence="1" id="KW-0645">Protease</keyword>
<dbReference type="InterPro" id="IPR001584">
    <property type="entry name" value="Integrase_cat-core"/>
</dbReference>
<keyword evidence="1" id="KW-0378">Hydrolase</keyword>
<dbReference type="InterPro" id="IPR054722">
    <property type="entry name" value="PolX-like_BBD"/>
</dbReference>
<dbReference type="CDD" id="cd09272">
    <property type="entry name" value="RNase_HI_RT_Ty1"/>
    <property type="match status" value="1"/>
</dbReference>
<feature type="compositionally biased region" description="Low complexity" evidence="2">
    <location>
        <begin position="856"/>
        <end position="886"/>
    </location>
</feature>